<dbReference type="SMART" id="SM00409">
    <property type="entry name" value="IG"/>
    <property type="match status" value="2"/>
</dbReference>
<feature type="domain" description="Ig-like" evidence="7">
    <location>
        <begin position="122"/>
        <end position="212"/>
    </location>
</feature>
<dbReference type="eggNOG" id="ENOG502RZZ3">
    <property type="taxonomic scope" value="Eukaryota"/>
</dbReference>
<dbReference type="GO" id="GO:0098743">
    <property type="term" value="P:cell aggregation"/>
    <property type="evidence" value="ECO:0007669"/>
    <property type="project" value="Ensembl"/>
</dbReference>
<proteinExistence type="predicted"/>
<protein>
    <submittedName>
        <fullName evidence="8">Transmembrane and immunoglobulin domain containing 1</fullName>
    </submittedName>
</protein>
<keyword evidence="3" id="KW-1015">Disulfide bond</keyword>
<dbReference type="GO" id="GO:0005739">
    <property type="term" value="C:mitochondrion"/>
    <property type="evidence" value="ECO:0007669"/>
    <property type="project" value="Ensembl"/>
</dbReference>
<dbReference type="GO" id="GO:0009986">
    <property type="term" value="C:cell surface"/>
    <property type="evidence" value="ECO:0007669"/>
    <property type="project" value="Ensembl"/>
</dbReference>
<reference evidence="9" key="1">
    <citation type="submission" date="2011-10" db="EMBL/GenBank/DDBJ databases">
        <authorList>
            <consortium name="Soft-shell Turtle Genome Consortium"/>
        </authorList>
    </citation>
    <scope>NUCLEOTIDE SEQUENCE [LARGE SCALE GENOMIC DNA]</scope>
    <source>
        <strain evidence="9">Daiwa-1</strain>
    </source>
</reference>
<organism evidence="8 9">
    <name type="scientific">Pelodiscus sinensis</name>
    <name type="common">Chinese softshell turtle</name>
    <name type="synonym">Trionyx sinensis</name>
    <dbReference type="NCBI Taxonomy" id="13735"/>
    <lineage>
        <taxon>Eukaryota</taxon>
        <taxon>Metazoa</taxon>
        <taxon>Chordata</taxon>
        <taxon>Craniata</taxon>
        <taxon>Vertebrata</taxon>
        <taxon>Euteleostomi</taxon>
        <taxon>Archelosauria</taxon>
        <taxon>Testudinata</taxon>
        <taxon>Testudines</taxon>
        <taxon>Cryptodira</taxon>
        <taxon>Trionychia</taxon>
        <taxon>Trionychidae</taxon>
        <taxon>Pelodiscus</taxon>
    </lineage>
</organism>
<dbReference type="GO" id="GO:0043066">
    <property type="term" value="P:negative regulation of apoptotic process"/>
    <property type="evidence" value="ECO:0007669"/>
    <property type="project" value="Ensembl"/>
</dbReference>
<dbReference type="GO" id="GO:0008104">
    <property type="term" value="P:intracellular protein localization"/>
    <property type="evidence" value="ECO:0007669"/>
    <property type="project" value="Ensembl"/>
</dbReference>
<reference evidence="9" key="2">
    <citation type="journal article" date="2013" name="Nat. Genet.">
        <title>The draft genomes of soft-shell turtle and green sea turtle yield insights into the development and evolution of the turtle-specific body plan.</title>
        <authorList>
            <person name="Wang Z."/>
            <person name="Pascual-Anaya J."/>
            <person name="Zadissa A."/>
            <person name="Li W."/>
            <person name="Niimura Y."/>
            <person name="Huang Z."/>
            <person name="Li C."/>
            <person name="White S."/>
            <person name="Xiong Z."/>
            <person name="Fang D."/>
            <person name="Wang B."/>
            <person name="Ming Y."/>
            <person name="Chen Y."/>
            <person name="Zheng Y."/>
            <person name="Kuraku S."/>
            <person name="Pignatelli M."/>
            <person name="Herrero J."/>
            <person name="Beal K."/>
            <person name="Nozawa M."/>
            <person name="Li Q."/>
            <person name="Wang J."/>
            <person name="Zhang H."/>
            <person name="Yu L."/>
            <person name="Shigenobu S."/>
            <person name="Wang J."/>
            <person name="Liu J."/>
            <person name="Flicek P."/>
            <person name="Searle S."/>
            <person name="Wang J."/>
            <person name="Kuratani S."/>
            <person name="Yin Y."/>
            <person name="Aken B."/>
            <person name="Zhang G."/>
            <person name="Irie N."/>
        </authorList>
    </citation>
    <scope>NUCLEOTIDE SEQUENCE [LARGE SCALE GENOMIC DNA]</scope>
    <source>
        <strain evidence="9">Daiwa-1</strain>
    </source>
</reference>
<name>K7FFZ3_PELSI</name>
<dbReference type="GO" id="GO:1904970">
    <property type="term" value="P:brush border assembly"/>
    <property type="evidence" value="ECO:0007669"/>
    <property type="project" value="Ensembl"/>
</dbReference>
<dbReference type="EMBL" id="AGCU01080390">
    <property type="status" value="NOT_ANNOTATED_CDS"/>
    <property type="molecule type" value="Genomic_DNA"/>
</dbReference>
<dbReference type="GO" id="GO:0005829">
    <property type="term" value="C:cytosol"/>
    <property type="evidence" value="ECO:0007669"/>
    <property type="project" value="Ensembl"/>
</dbReference>
<comment type="subcellular location">
    <subcellularLocation>
        <location evidence="1">Membrane</location>
        <topology evidence="1">Single-pass type I membrane protein</topology>
    </subcellularLocation>
</comment>
<keyword evidence="4" id="KW-0325">Glycoprotein</keyword>
<dbReference type="HOGENOM" id="CLU_082747_0_0_1"/>
<keyword evidence="6" id="KW-1133">Transmembrane helix</keyword>
<feature type="transmembrane region" description="Helical" evidence="6">
    <location>
        <begin position="222"/>
        <end position="240"/>
    </location>
</feature>
<accession>K7FFZ3</accession>
<evidence type="ECO:0000256" key="3">
    <source>
        <dbReference type="ARBA" id="ARBA00023157"/>
    </source>
</evidence>
<dbReference type="EMBL" id="AGCU01080389">
    <property type="status" value="NOT_ANNOTATED_CDS"/>
    <property type="molecule type" value="Genomic_DNA"/>
</dbReference>
<dbReference type="GO" id="GO:0007584">
    <property type="term" value="P:response to nutrient"/>
    <property type="evidence" value="ECO:0007669"/>
    <property type="project" value="Ensembl"/>
</dbReference>
<evidence type="ECO:0000256" key="1">
    <source>
        <dbReference type="ARBA" id="ARBA00004479"/>
    </source>
</evidence>
<dbReference type="Pfam" id="PF13895">
    <property type="entry name" value="Ig_2"/>
    <property type="match status" value="1"/>
</dbReference>
<dbReference type="InterPro" id="IPR036179">
    <property type="entry name" value="Ig-like_dom_sf"/>
</dbReference>
<evidence type="ECO:0000259" key="7">
    <source>
        <dbReference type="PROSITE" id="PS50835"/>
    </source>
</evidence>
<sequence length="293" mass="32637">MVQKSRLPVLYGAPVLAVLLLPCLVAGVELAINNRSESHSLLTEPGYEASLWCTVQNNSGAEELRWYRDNKTVSMTDGNKMNQSNICILPVAESDNGVRFTCKLVRNESMQLSVTLDVRFAPRLSGEDPAPAEEKSDVSLTCNVNSNPQAHMVWYKDNSSLSLEKGRYQIHQTSEVFQLTIKKVQKSDNGTYTCEATSVLGRETKEFHLTVTDKKPPFPLEAIIAAVVVVLLTIIFGIVARWEKIFKVTKVSVHQKTQWAQHSYCWEKALFNLRVIGEGGGEVQHNTAVASRT</sequence>
<dbReference type="InterPro" id="IPR003598">
    <property type="entry name" value="Ig_sub2"/>
</dbReference>
<dbReference type="SMART" id="SM00408">
    <property type="entry name" value="IGc2"/>
    <property type="match status" value="1"/>
</dbReference>
<dbReference type="AlphaFoldDB" id="K7FFZ3"/>
<dbReference type="InterPro" id="IPR013783">
    <property type="entry name" value="Ig-like_fold"/>
</dbReference>
<dbReference type="GO" id="GO:0005911">
    <property type="term" value="C:cell-cell junction"/>
    <property type="evidence" value="ECO:0007669"/>
    <property type="project" value="TreeGrafter"/>
</dbReference>
<dbReference type="InterPro" id="IPR007110">
    <property type="entry name" value="Ig-like_dom"/>
</dbReference>
<dbReference type="FunFam" id="2.60.40.10:FF:000032">
    <property type="entry name" value="palladin isoform X1"/>
    <property type="match status" value="1"/>
</dbReference>
<reference evidence="8" key="3">
    <citation type="submission" date="2025-08" db="UniProtKB">
        <authorList>
            <consortium name="Ensembl"/>
        </authorList>
    </citation>
    <scope>IDENTIFICATION</scope>
</reference>
<feature type="domain" description="Ig-like" evidence="7">
    <location>
        <begin position="14"/>
        <end position="113"/>
    </location>
</feature>
<dbReference type="Gene3D" id="2.60.40.10">
    <property type="entry name" value="Immunoglobulins"/>
    <property type="match status" value="2"/>
</dbReference>
<dbReference type="GO" id="GO:0098632">
    <property type="term" value="F:cell-cell adhesion mediator activity"/>
    <property type="evidence" value="ECO:0007669"/>
    <property type="project" value="Ensembl"/>
</dbReference>
<evidence type="ECO:0000256" key="2">
    <source>
        <dbReference type="ARBA" id="ARBA00023136"/>
    </source>
</evidence>
<reference evidence="8" key="4">
    <citation type="submission" date="2025-09" db="UniProtKB">
        <authorList>
            <consortium name="Ensembl"/>
        </authorList>
    </citation>
    <scope>IDENTIFICATION</scope>
</reference>
<keyword evidence="5" id="KW-0393">Immunoglobulin domain</keyword>
<dbReference type="GO" id="GO:0050680">
    <property type="term" value="P:negative regulation of epithelial cell proliferation"/>
    <property type="evidence" value="ECO:0007669"/>
    <property type="project" value="Ensembl"/>
</dbReference>
<dbReference type="PANTHER" id="PTHR11640">
    <property type="entry name" value="NEPHRIN"/>
    <property type="match status" value="1"/>
</dbReference>
<evidence type="ECO:0000313" key="9">
    <source>
        <dbReference type="Proteomes" id="UP000007267"/>
    </source>
</evidence>
<dbReference type="SUPFAM" id="SSF48726">
    <property type="entry name" value="Immunoglobulin"/>
    <property type="match status" value="1"/>
</dbReference>
<evidence type="ECO:0000313" key="8">
    <source>
        <dbReference type="Ensembl" id="ENSPSIP00000006953.1"/>
    </source>
</evidence>
<dbReference type="GO" id="GO:0042803">
    <property type="term" value="F:protein homodimerization activity"/>
    <property type="evidence" value="ECO:0007669"/>
    <property type="project" value="Ensembl"/>
</dbReference>
<dbReference type="OMA" id="TCQLARN"/>
<evidence type="ECO:0000256" key="4">
    <source>
        <dbReference type="ARBA" id="ARBA00023180"/>
    </source>
</evidence>
<dbReference type="STRING" id="13735.ENSPSIP00000006953"/>
<dbReference type="InterPro" id="IPR003599">
    <property type="entry name" value="Ig_sub"/>
</dbReference>
<dbReference type="GO" id="GO:0071447">
    <property type="term" value="P:cellular response to hydroperoxide"/>
    <property type="evidence" value="ECO:0007669"/>
    <property type="project" value="Ensembl"/>
</dbReference>
<dbReference type="GO" id="GO:0090559">
    <property type="term" value="P:regulation of membrane permeability"/>
    <property type="evidence" value="ECO:0007669"/>
    <property type="project" value="Ensembl"/>
</dbReference>
<dbReference type="PROSITE" id="PS50835">
    <property type="entry name" value="IG_LIKE"/>
    <property type="match status" value="2"/>
</dbReference>
<dbReference type="Pfam" id="PF07679">
    <property type="entry name" value="I-set"/>
    <property type="match status" value="1"/>
</dbReference>
<gene>
    <name evidence="8" type="primary">TMIGD1</name>
</gene>
<dbReference type="Ensembl" id="ENSPSIT00000006993.1">
    <property type="protein sequence ID" value="ENSPSIP00000006953.1"/>
    <property type="gene ID" value="ENSPSIG00000006413.1"/>
</dbReference>
<dbReference type="GeneTree" id="ENSGT00510000048311"/>
<dbReference type="GO" id="GO:0030334">
    <property type="term" value="P:regulation of cell migration"/>
    <property type="evidence" value="ECO:0007669"/>
    <property type="project" value="Ensembl"/>
</dbReference>
<evidence type="ECO:0000256" key="6">
    <source>
        <dbReference type="SAM" id="Phobius"/>
    </source>
</evidence>
<dbReference type="InterPro" id="IPR051275">
    <property type="entry name" value="Cell_adhesion_signaling"/>
</dbReference>
<dbReference type="GO" id="GO:0045216">
    <property type="term" value="P:cell-cell junction organization"/>
    <property type="evidence" value="ECO:0007669"/>
    <property type="project" value="Ensembl"/>
</dbReference>
<dbReference type="GO" id="GO:0016477">
    <property type="term" value="P:cell migration"/>
    <property type="evidence" value="ECO:0007669"/>
    <property type="project" value="Ensembl"/>
</dbReference>
<dbReference type="InterPro" id="IPR013098">
    <property type="entry name" value="Ig_I-set"/>
</dbReference>
<keyword evidence="2 6" id="KW-0472">Membrane</keyword>
<dbReference type="EMBL" id="AGCU01080388">
    <property type="status" value="NOT_ANNOTATED_CDS"/>
    <property type="molecule type" value="Genomic_DNA"/>
</dbReference>
<dbReference type="PANTHER" id="PTHR11640:SF31">
    <property type="entry name" value="IRREGULAR CHIASM C-ROUGHEST PROTEIN-RELATED"/>
    <property type="match status" value="1"/>
</dbReference>
<evidence type="ECO:0000256" key="5">
    <source>
        <dbReference type="ARBA" id="ARBA00023319"/>
    </source>
</evidence>
<dbReference type="Proteomes" id="UP000007267">
    <property type="component" value="Unassembled WGS sequence"/>
</dbReference>
<keyword evidence="9" id="KW-1185">Reference proteome</keyword>
<dbReference type="GO" id="GO:0060574">
    <property type="term" value="P:intestinal epithelial cell maturation"/>
    <property type="evidence" value="ECO:0007669"/>
    <property type="project" value="Ensembl"/>
</dbReference>
<dbReference type="GO" id="GO:0005886">
    <property type="term" value="C:plasma membrane"/>
    <property type="evidence" value="ECO:0007669"/>
    <property type="project" value="Ensembl"/>
</dbReference>
<keyword evidence="6" id="KW-0812">Transmembrane</keyword>